<feature type="signal peptide" evidence="2">
    <location>
        <begin position="1"/>
        <end position="20"/>
    </location>
</feature>
<keyword evidence="2" id="KW-0732">Signal</keyword>
<dbReference type="CDD" id="cd00096">
    <property type="entry name" value="Ig"/>
    <property type="match status" value="1"/>
</dbReference>
<dbReference type="EMBL" id="OV121132">
    <property type="protein sequence ID" value="CAH0548150.1"/>
    <property type="molecule type" value="Genomic_DNA"/>
</dbReference>
<keyword evidence="1" id="KW-0812">Transmembrane</keyword>
<evidence type="ECO:0000313" key="4">
    <source>
        <dbReference type="EMBL" id="CAH0548150.1"/>
    </source>
</evidence>
<feature type="transmembrane region" description="Helical" evidence="1">
    <location>
        <begin position="159"/>
        <end position="178"/>
    </location>
</feature>
<dbReference type="PANTHER" id="PTHR21261:SF15">
    <property type="entry name" value="BEATEN PATH IIIA, ISOFORM D-RELATED"/>
    <property type="match status" value="1"/>
</dbReference>
<dbReference type="InterPro" id="IPR013783">
    <property type="entry name" value="Ig-like_fold"/>
</dbReference>
<dbReference type="Proteomes" id="UP001154078">
    <property type="component" value="Chromosome 1"/>
</dbReference>
<keyword evidence="5" id="KW-1185">Reference proteome</keyword>
<dbReference type="Pfam" id="PF07686">
    <property type="entry name" value="V-set"/>
    <property type="match status" value="1"/>
</dbReference>
<dbReference type="PROSITE" id="PS50835">
    <property type="entry name" value="IG_LIKE"/>
    <property type="match status" value="1"/>
</dbReference>
<dbReference type="PANTHER" id="PTHR21261">
    <property type="entry name" value="BEAT PROTEIN"/>
    <property type="match status" value="1"/>
</dbReference>
<dbReference type="InterPro" id="IPR036179">
    <property type="entry name" value="Ig-like_dom_sf"/>
</dbReference>
<proteinExistence type="predicted"/>
<sequence length="180" mass="20372">MALSYVCILVLIGFIELTNSQQITKFSVPPQEAHEALLVCQYDLNGSKLYDVKWYKDDQNFFRCSDNGVQKYQVEGVKVSSWEPMASSCSLTLTRLTSQSAGMYRCEVTLETPSFTTLSKRGELRVTSAFKLVQPIESTTRHFESSTTPSSSTSSSSSFRRTNLVFVTVIYLILMFFYNL</sequence>
<evidence type="ECO:0000313" key="5">
    <source>
        <dbReference type="Proteomes" id="UP001154078"/>
    </source>
</evidence>
<name>A0A9P0FCN5_BRAAE</name>
<accession>A0A9P0FCN5</accession>
<evidence type="ECO:0000259" key="3">
    <source>
        <dbReference type="PROSITE" id="PS50835"/>
    </source>
</evidence>
<keyword evidence="1" id="KW-1133">Transmembrane helix</keyword>
<dbReference type="InterPro" id="IPR013106">
    <property type="entry name" value="Ig_V-set"/>
</dbReference>
<dbReference type="Gene3D" id="2.60.40.10">
    <property type="entry name" value="Immunoglobulins"/>
    <property type="match status" value="1"/>
</dbReference>
<dbReference type="AlphaFoldDB" id="A0A9P0FCN5"/>
<evidence type="ECO:0000256" key="1">
    <source>
        <dbReference type="SAM" id="Phobius"/>
    </source>
</evidence>
<dbReference type="OrthoDB" id="10015491at2759"/>
<keyword evidence="1" id="KW-0472">Membrane</keyword>
<gene>
    <name evidence="4" type="ORF">MELIAE_LOCUS1973</name>
</gene>
<protein>
    <recommendedName>
        <fullName evidence="3">Ig-like domain-containing protein</fullName>
    </recommendedName>
</protein>
<organism evidence="4 5">
    <name type="scientific">Brassicogethes aeneus</name>
    <name type="common">Rape pollen beetle</name>
    <name type="synonym">Meligethes aeneus</name>
    <dbReference type="NCBI Taxonomy" id="1431903"/>
    <lineage>
        <taxon>Eukaryota</taxon>
        <taxon>Metazoa</taxon>
        <taxon>Ecdysozoa</taxon>
        <taxon>Arthropoda</taxon>
        <taxon>Hexapoda</taxon>
        <taxon>Insecta</taxon>
        <taxon>Pterygota</taxon>
        <taxon>Neoptera</taxon>
        <taxon>Endopterygota</taxon>
        <taxon>Coleoptera</taxon>
        <taxon>Polyphaga</taxon>
        <taxon>Cucujiformia</taxon>
        <taxon>Nitidulidae</taxon>
        <taxon>Meligethinae</taxon>
        <taxon>Brassicogethes</taxon>
    </lineage>
</organism>
<reference evidence="4" key="1">
    <citation type="submission" date="2021-12" db="EMBL/GenBank/DDBJ databases">
        <authorList>
            <person name="King R."/>
        </authorList>
    </citation>
    <scope>NUCLEOTIDE SEQUENCE</scope>
</reference>
<dbReference type="SUPFAM" id="SSF48726">
    <property type="entry name" value="Immunoglobulin"/>
    <property type="match status" value="1"/>
</dbReference>
<dbReference type="InterPro" id="IPR007110">
    <property type="entry name" value="Ig-like_dom"/>
</dbReference>
<evidence type="ECO:0000256" key="2">
    <source>
        <dbReference type="SAM" id="SignalP"/>
    </source>
</evidence>
<feature type="chain" id="PRO_5040492815" description="Ig-like domain-containing protein" evidence="2">
    <location>
        <begin position="21"/>
        <end position="180"/>
    </location>
</feature>
<feature type="domain" description="Ig-like" evidence="3">
    <location>
        <begin position="38"/>
        <end position="116"/>
    </location>
</feature>